<proteinExistence type="predicted"/>
<protein>
    <submittedName>
        <fullName evidence="1">EEF1AKMT4-ECE2 readthrough transcript protein</fullName>
    </submittedName>
</protein>
<organism evidence="1 2">
    <name type="scientific">Caerostris extrusa</name>
    <name type="common">Bark spider</name>
    <name type="synonym">Caerostris bankana</name>
    <dbReference type="NCBI Taxonomy" id="172846"/>
    <lineage>
        <taxon>Eukaryota</taxon>
        <taxon>Metazoa</taxon>
        <taxon>Ecdysozoa</taxon>
        <taxon>Arthropoda</taxon>
        <taxon>Chelicerata</taxon>
        <taxon>Arachnida</taxon>
        <taxon>Araneae</taxon>
        <taxon>Araneomorphae</taxon>
        <taxon>Entelegynae</taxon>
        <taxon>Araneoidea</taxon>
        <taxon>Araneidae</taxon>
        <taxon>Caerostris</taxon>
    </lineage>
</organism>
<name>A0AAV4RUK0_CAEEX</name>
<evidence type="ECO:0000313" key="2">
    <source>
        <dbReference type="Proteomes" id="UP001054945"/>
    </source>
</evidence>
<gene>
    <name evidence="1" type="primary">EEF1AKMT4-ECE2_0</name>
    <name evidence="1" type="ORF">CEXT_31341</name>
</gene>
<dbReference type="AlphaFoldDB" id="A0AAV4RUK0"/>
<dbReference type="InterPro" id="IPR042089">
    <property type="entry name" value="Peptidase_M13_dom_2"/>
</dbReference>
<keyword evidence="2" id="KW-1185">Reference proteome</keyword>
<sequence length="129" mass="15416">MNRNESRTTRKMKQLYDSCMKSEQRNAQQKLSLENWFSEIELSLTNLQSDVTASSVSRGAWMRLASRLEEYQIHTIVKPYFKSSTETPIEKFFHKANKYLFFQMTQKRVGYDSRHWMTDGLEPILQNHR</sequence>
<reference evidence="1 2" key="1">
    <citation type="submission" date="2021-06" db="EMBL/GenBank/DDBJ databases">
        <title>Caerostris extrusa draft genome.</title>
        <authorList>
            <person name="Kono N."/>
            <person name="Arakawa K."/>
        </authorList>
    </citation>
    <scope>NUCLEOTIDE SEQUENCE [LARGE SCALE GENOMIC DNA]</scope>
</reference>
<comment type="caution">
    <text evidence="1">The sequence shown here is derived from an EMBL/GenBank/DDBJ whole genome shotgun (WGS) entry which is preliminary data.</text>
</comment>
<dbReference type="EMBL" id="BPLR01008561">
    <property type="protein sequence ID" value="GIY25573.1"/>
    <property type="molecule type" value="Genomic_DNA"/>
</dbReference>
<dbReference type="Proteomes" id="UP001054945">
    <property type="component" value="Unassembled WGS sequence"/>
</dbReference>
<dbReference type="Gene3D" id="1.10.1380.10">
    <property type="entry name" value="Neutral endopeptidase , domain2"/>
    <property type="match status" value="1"/>
</dbReference>
<accession>A0AAV4RUK0</accession>
<evidence type="ECO:0000313" key="1">
    <source>
        <dbReference type="EMBL" id="GIY25573.1"/>
    </source>
</evidence>